<accession>A0A0P1AXZ1</accession>
<dbReference type="AlphaFoldDB" id="A0A0P1AXZ1"/>
<sequence>MKTHYGSTAESIRRLSCPPLKCCLRQSSLDSSKLDEGWIEDIFFAHFDVGLCSNVCFMKAKVTVCDPSEVHVLAERSFTNLSSDA</sequence>
<evidence type="ECO:0000313" key="2">
    <source>
        <dbReference type="Proteomes" id="UP000054928"/>
    </source>
</evidence>
<keyword evidence="2" id="KW-1185">Reference proteome</keyword>
<reference evidence="2" key="1">
    <citation type="submission" date="2014-09" db="EMBL/GenBank/DDBJ databases">
        <authorList>
            <person name="Sharma Rahul"/>
            <person name="Thines Marco"/>
        </authorList>
    </citation>
    <scope>NUCLEOTIDE SEQUENCE [LARGE SCALE GENOMIC DNA]</scope>
</reference>
<organism evidence="1 2">
    <name type="scientific">Plasmopara halstedii</name>
    <name type="common">Downy mildew of sunflower</name>
    <dbReference type="NCBI Taxonomy" id="4781"/>
    <lineage>
        <taxon>Eukaryota</taxon>
        <taxon>Sar</taxon>
        <taxon>Stramenopiles</taxon>
        <taxon>Oomycota</taxon>
        <taxon>Peronosporomycetes</taxon>
        <taxon>Peronosporales</taxon>
        <taxon>Peronosporaceae</taxon>
        <taxon>Plasmopara</taxon>
    </lineage>
</organism>
<feature type="non-terminal residue" evidence="1">
    <location>
        <position position="85"/>
    </location>
</feature>
<name>A0A0P1AXZ1_PLAHL</name>
<evidence type="ECO:0000313" key="1">
    <source>
        <dbReference type="EMBL" id="CEG46084.1"/>
    </source>
</evidence>
<dbReference type="RefSeq" id="XP_024582453.1">
    <property type="nucleotide sequence ID" value="XM_024716901.1"/>
</dbReference>
<dbReference type="Proteomes" id="UP000054928">
    <property type="component" value="Unassembled WGS sequence"/>
</dbReference>
<proteinExistence type="predicted"/>
<protein>
    <submittedName>
        <fullName evidence="1">Uncharacterized protein</fullName>
    </submittedName>
</protein>
<dbReference type="GeneID" id="36397461"/>
<dbReference type="EMBL" id="CCYD01001904">
    <property type="protein sequence ID" value="CEG46084.1"/>
    <property type="molecule type" value="Genomic_DNA"/>
</dbReference>